<name>A0ABM5JGH3_DRORH</name>
<reference evidence="2" key="2">
    <citation type="submission" date="2025-05" db="UniProtKB">
        <authorList>
            <consortium name="EnsemblMetazoa"/>
        </authorList>
    </citation>
    <scope>IDENTIFICATION</scope>
</reference>
<keyword evidence="3" id="KW-1185">Reference proteome</keyword>
<dbReference type="GeneID" id="108053422"/>
<evidence type="ECO:0000313" key="2">
    <source>
        <dbReference type="EnsemblMetazoa" id="XP_044317915.1"/>
    </source>
</evidence>
<keyword evidence="1" id="KW-0175">Coiled coil</keyword>
<feature type="coiled-coil region" evidence="1">
    <location>
        <begin position="80"/>
        <end position="121"/>
    </location>
</feature>
<dbReference type="EnsemblMetazoa" id="XM_044461980.1">
    <property type="protein sequence ID" value="XP_044317915.1"/>
    <property type="gene ID" value="LOC108053422"/>
</dbReference>
<evidence type="ECO:0000313" key="3">
    <source>
        <dbReference type="Proteomes" id="UP001652680"/>
    </source>
</evidence>
<dbReference type="RefSeq" id="XP_044317915.1">
    <property type="nucleotide sequence ID" value="XM_044461980.1"/>
</dbReference>
<reference evidence="3" key="1">
    <citation type="journal article" date="2021" name="Elife">
        <title>Highly contiguous assemblies of 101 drosophilid genomes.</title>
        <authorList>
            <person name="Kim B.Y."/>
            <person name="Wang J.R."/>
            <person name="Miller D.E."/>
            <person name="Barmina O."/>
            <person name="Delaney E."/>
            <person name="Thompson A."/>
            <person name="Comeault A.A."/>
            <person name="Peede D."/>
            <person name="D'Agostino E.R."/>
            <person name="Pelaez J."/>
            <person name="Aguilar J.M."/>
            <person name="Haji D."/>
            <person name="Matsunaga T."/>
            <person name="Armstrong E.E."/>
            <person name="Zych M."/>
            <person name="Ogawa Y."/>
            <person name="Stamenkovic-Radak M."/>
            <person name="Jelic M."/>
            <person name="Veselinovic M.S."/>
            <person name="Tanaskovic M."/>
            <person name="Eric P."/>
            <person name="Gao J.J."/>
            <person name="Katoh T.K."/>
            <person name="Toda M.J."/>
            <person name="Watabe H."/>
            <person name="Watada M."/>
            <person name="Davis J.S."/>
            <person name="Moyle L.C."/>
            <person name="Manoli G."/>
            <person name="Bertolini E."/>
            <person name="Kostal V."/>
            <person name="Hawley R.S."/>
            <person name="Takahashi A."/>
            <person name="Jones C.D."/>
            <person name="Price D.K."/>
            <person name="Whiteman N."/>
            <person name="Kopp A."/>
            <person name="Matute D.R."/>
            <person name="Petrov D.A."/>
        </authorList>
    </citation>
    <scope>NUCLEOTIDE SEQUENCE [LARGE SCALE GENOMIC DNA]</scope>
</reference>
<proteinExistence type="predicted"/>
<protein>
    <submittedName>
        <fullName evidence="2">Uncharacterized protein</fullName>
    </submittedName>
</protein>
<sequence>MENLTVVELMWDSSSKLGMQEFEEGKDESCSGRNFFDMYVNFLWIFACIYVLSKLTQLSERLLGQKFLGQKQWCDVRSIKNEWELTLQLYEEDKRQLDAQVRELREKNLNMERVMNDLRDCNIHLISENFMRSVMQEQKPRPAQSNVYITNSHFHLTRQVFVNESLHVHNAGRTDLDSMEGLNVWLQYLKMRKCYMGPIADPNLIAPSSPEQMLPIVMTTEQLAKLQGMI</sequence>
<dbReference type="Proteomes" id="UP001652680">
    <property type="component" value="Unassembled WGS sequence"/>
</dbReference>
<evidence type="ECO:0000256" key="1">
    <source>
        <dbReference type="SAM" id="Coils"/>
    </source>
</evidence>
<organism evidence="2 3">
    <name type="scientific">Drosophila rhopaloa</name>
    <name type="common">Fruit fly</name>
    <dbReference type="NCBI Taxonomy" id="1041015"/>
    <lineage>
        <taxon>Eukaryota</taxon>
        <taxon>Metazoa</taxon>
        <taxon>Ecdysozoa</taxon>
        <taxon>Arthropoda</taxon>
        <taxon>Hexapoda</taxon>
        <taxon>Insecta</taxon>
        <taxon>Pterygota</taxon>
        <taxon>Neoptera</taxon>
        <taxon>Endopterygota</taxon>
        <taxon>Diptera</taxon>
        <taxon>Brachycera</taxon>
        <taxon>Muscomorpha</taxon>
        <taxon>Ephydroidea</taxon>
        <taxon>Drosophilidae</taxon>
        <taxon>Drosophila</taxon>
        <taxon>Sophophora</taxon>
    </lineage>
</organism>
<accession>A0ABM5JGH3</accession>